<sequence>MISFTKEKLIVIHSFPVWLPQTQTWMYNQVKYLPHDCIENHIVCEKTANLDQFGVPNIHSLYDTSRLMYLWDKGIRRIGLRQHLNFLIKRMELCNAKILHSHFGNIGWRNIEAVRKTGVKHIVTFYGRDVNLLPKKDPAWNIRYKELFKEVDCILCEGPFMAKSIIQMGCPEHKVKVHHLGVEVNKIIYQPRAWKIGSPIKILIAASFREKKGIPYAIEAIARIQSTQPVEITIVGDAGVDPESQNEKNKILHLLGKYNLIYKTRLLGFQKHDVFFSEAYNHHIFISPSITAQNGDTEGGAPVSIIEMAATGIPVISTFHADIPEVICHNKTGLLVDEQDIDGIVDQLKWLIANFNKWESLSKEARYYVENNFNATTQGYKLSKTYMKIL</sequence>
<dbReference type="KEGG" id="dli:dnl_56540"/>
<evidence type="ECO:0000259" key="1">
    <source>
        <dbReference type="Pfam" id="PF00534"/>
    </source>
</evidence>
<dbReference type="Proteomes" id="UP000663720">
    <property type="component" value="Chromosome"/>
</dbReference>
<name>A0A975BDD2_9BACT</name>
<feature type="domain" description="Glycosyltransferase subfamily 4-like N-terminal" evidence="2">
    <location>
        <begin position="24"/>
        <end position="185"/>
    </location>
</feature>
<dbReference type="PANTHER" id="PTHR45947:SF14">
    <property type="entry name" value="SLL1723 PROTEIN"/>
    <property type="match status" value="1"/>
</dbReference>
<proteinExistence type="predicted"/>
<accession>A0A975BDD2</accession>
<dbReference type="InterPro" id="IPR001296">
    <property type="entry name" value="Glyco_trans_1"/>
</dbReference>
<organism evidence="3 4">
    <name type="scientific">Desulfonema limicola</name>
    <dbReference type="NCBI Taxonomy" id="45656"/>
    <lineage>
        <taxon>Bacteria</taxon>
        <taxon>Pseudomonadati</taxon>
        <taxon>Thermodesulfobacteriota</taxon>
        <taxon>Desulfobacteria</taxon>
        <taxon>Desulfobacterales</taxon>
        <taxon>Desulfococcaceae</taxon>
        <taxon>Desulfonema</taxon>
    </lineage>
</organism>
<gene>
    <name evidence="3" type="ORF">dnl_56540</name>
</gene>
<protein>
    <submittedName>
        <fullName evidence="3">Glycosyltransferase, family I</fullName>
    </submittedName>
</protein>
<dbReference type="RefSeq" id="WP_207689066.1">
    <property type="nucleotide sequence ID" value="NZ_CP061799.1"/>
</dbReference>
<dbReference type="PANTHER" id="PTHR45947">
    <property type="entry name" value="SULFOQUINOVOSYL TRANSFERASE SQD2"/>
    <property type="match status" value="1"/>
</dbReference>
<reference evidence="3" key="1">
    <citation type="journal article" date="2021" name="Microb. Physiol.">
        <title>Proteogenomic Insights into the Physiology of Marine, Sulfate-Reducing, Filamentous Desulfonema limicola and Desulfonema magnum.</title>
        <authorList>
            <person name="Schnaars V."/>
            <person name="Wohlbrand L."/>
            <person name="Scheve S."/>
            <person name="Hinrichs C."/>
            <person name="Reinhardt R."/>
            <person name="Rabus R."/>
        </authorList>
    </citation>
    <scope>NUCLEOTIDE SEQUENCE</scope>
    <source>
        <strain evidence="3">5ac10</strain>
    </source>
</reference>
<evidence type="ECO:0000313" key="3">
    <source>
        <dbReference type="EMBL" id="QTA83258.1"/>
    </source>
</evidence>
<evidence type="ECO:0000259" key="2">
    <source>
        <dbReference type="Pfam" id="PF13439"/>
    </source>
</evidence>
<dbReference type="Gene3D" id="3.40.50.2000">
    <property type="entry name" value="Glycogen Phosphorylase B"/>
    <property type="match status" value="2"/>
</dbReference>
<dbReference type="Pfam" id="PF13439">
    <property type="entry name" value="Glyco_transf_4"/>
    <property type="match status" value="1"/>
</dbReference>
<keyword evidence="4" id="KW-1185">Reference proteome</keyword>
<dbReference type="InterPro" id="IPR028098">
    <property type="entry name" value="Glyco_trans_4-like_N"/>
</dbReference>
<dbReference type="Pfam" id="PF00534">
    <property type="entry name" value="Glycos_transf_1"/>
    <property type="match status" value="1"/>
</dbReference>
<dbReference type="EMBL" id="CP061799">
    <property type="protein sequence ID" value="QTA83258.1"/>
    <property type="molecule type" value="Genomic_DNA"/>
</dbReference>
<feature type="domain" description="Glycosyl transferase family 1" evidence="1">
    <location>
        <begin position="198"/>
        <end position="366"/>
    </location>
</feature>
<dbReference type="AlphaFoldDB" id="A0A975BDD2"/>
<dbReference type="SUPFAM" id="SSF53756">
    <property type="entry name" value="UDP-Glycosyltransferase/glycogen phosphorylase"/>
    <property type="match status" value="1"/>
</dbReference>
<dbReference type="InterPro" id="IPR050194">
    <property type="entry name" value="Glycosyltransferase_grp1"/>
</dbReference>
<dbReference type="GO" id="GO:0016757">
    <property type="term" value="F:glycosyltransferase activity"/>
    <property type="evidence" value="ECO:0007669"/>
    <property type="project" value="InterPro"/>
</dbReference>
<evidence type="ECO:0000313" key="4">
    <source>
        <dbReference type="Proteomes" id="UP000663720"/>
    </source>
</evidence>